<gene>
    <name evidence="1" type="ORF">LCGC14_3105030</name>
</gene>
<dbReference type="AlphaFoldDB" id="A0A0F8W6S2"/>
<proteinExistence type="predicted"/>
<accession>A0A0F8W6S2</accession>
<organism evidence="1">
    <name type="scientific">marine sediment metagenome</name>
    <dbReference type="NCBI Taxonomy" id="412755"/>
    <lineage>
        <taxon>unclassified sequences</taxon>
        <taxon>metagenomes</taxon>
        <taxon>ecological metagenomes</taxon>
    </lineage>
</organism>
<dbReference type="Pfam" id="PF09960">
    <property type="entry name" value="DUF2194"/>
    <property type="match status" value="1"/>
</dbReference>
<dbReference type="InterPro" id="IPR011330">
    <property type="entry name" value="Glyco_hydro/deAcase_b/a-brl"/>
</dbReference>
<feature type="non-terminal residue" evidence="1">
    <location>
        <position position="344"/>
    </location>
</feature>
<dbReference type="SUPFAM" id="SSF88713">
    <property type="entry name" value="Glycoside hydrolase/deacetylase"/>
    <property type="match status" value="1"/>
</dbReference>
<comment type="caution">
    <text evidence="1">The sequence shown here is derived from an EMBL/GenBank/DDBJ whole genome shotgun (WGS) entry which is preliminary data.</text>
</comment>
<dbReference type="GO" id="GO:0005975">
    <property type="term" value="P:carbohydrate metabolic process"/>
    <property type="evidence" value="ECO:0007669"/>
    <property type="project" value="InterPro"/>
</dbReference>
<name>A0A0F8W6S2_9ZZZZ</name>
<evidence type="ECO:0000313" key="1">
    <source>
        <dbReference type="EMBL" id="KKK52427.1"/>
    </source>
</evidence>
<dbReference type="InterPro" id="IPR018695">
    <property type="entry name" value="DUF2194"/>
</dbReference>
<dbReference type="Gene3D" id="3.20.20.370">
    <property type="entry name" value="Glycoside hydrolase/deacetylase"/>
    <property type="match status" value="1"/>
</dbReference>
<dbReference type="EMBL" id="LAZR01067020">
    <property type="protein sequence ID" value="KKK52427.1"/>
    <property type="molecule type" value="Genomic_DNA"/>
</dbReference>
<reference evidence="1" key="1">
    <citation type="journal article" date="2015" name="Nature">
        <title>Complex archaea that bridge the gap between prokaryotes and eukaryotes.</title>
        <authorList>
            <person name="Spang A."/>
            <person name="Saw J.H."/>
            <person name="Jorgensen S.L."/>
            <person name="Zaremba-Niedzwiedzka K."/>
            <person name="Martijn J."/>
            <person name="Lind A.E."/>
            <person name="van Eijk R."/>
            <person name="Schleper C."/>
            <person name="Guy L."/>
            <person name="Ettema T.J."/>
        </authorList>
    </citation>
    <scope>NUCLEOTIDE SEQUENCE</scope>
</reference>
<protein>
    <recommendedName>
        <fullName evidence="2">NodB homology domain-containing protein</fullName>
    </recommendedName>
</protein>
<sequence>LQPDKRHRGIYFGSMLYGLDQVPYPIANVSSIFLDDFPAPLYNLKMEPVVSEMDVSEAAFYTDHWWPDLLQLAKEEHLQYTAYVCFDYRNLIEPPFNFKEWEITETYKDNNLVSAPDWLMQQVRGSNHELGLHGYNHVSLLKKDWGNSTFMGLSLKAVKKRWEASGYGVLPVSYVPPSNDIDSTGIVILAKNMPSIKYNSSLYHGDFEEGGEREFDPEPYAPQLFDYPRITSGYIMNNSRQLAHQSLYLYTGIWTHFIHADDIYQIPENNPDGADEGSGLRNSDSYGWNVSKDGSPGLLPRFKEYIIHTKQLFPLARYLAVDKAAPITKAWRETTFEHLAENGS</sequence>
<evidence type="ECO:0008006" key="2">
    <source>
        <dbReference type="Google" id="ProtNLM"/>
    </source>
</evidence>
<feature type="non-terminal residue" evidence="1">
    <location>
        <position position="1"/>
    </location>
</feature>